<dbReference type="AlphaFoldDB" id="A0A1M6MGD1"/>
<comment type="pathway">
    <text evidence="2">Cell wall biogenesis; peptidoglycan biosynthesis.</text>
</comment>
<organism evidence="4 5">
    <name type="scientific">Desulfofundulus thermosubterraneus DSM 16057</name>
    <dbReference type="NCBI Taxonomy" id="1121432"/>
    <lineage>
        <taxon>Bacteria</taxon>
        <taxon>Bacillati</taxon>
        <taxon>Bacillota</taxon>
        <taxon>Clostridia</taxon>
        <taxon>Eubacteriales</taxon>
        <taxon>Peptococcaceae</taxon>
        <taxon>Desulfofundulus</taxon>
    </lineage>
</organism>
<dbReference type="Pfam" id="PF07685">
    <property type="entry name" value="GATase_3"/>
    <property type="match status" value="1"/>
</dbReference>
<evidence type="ECO:0000313" key="4">
    <source>
        <dbReference type="EMBL" id="SHJ82529.1"/>
    </source>
</evidence>
<feature type="binding site" evidence="2">
    <location>
        <position position="132"/>
    </location>
    <ligand>
        <name>substrate</name>
    </ligand>
</feature>
<evidence type="ECO:0000259" key="3">
    <source>
        <dbReference type="Pfam" id="PF07685"/>
    </source>
</evidence>
<dbReference type="PROSITE" id="PS51274">
    <property type="entry name" value="GATASE_COBBQ"/>
    <property type="match status" value="1"/>
</dbReference>
<accession>A0A1M6MGD1</accession>
<comment type="subunit">
    <text evidence="2">Forms a heterodimer with MurT.</text>
</comment>
<comment type="function">
    <text evidence="2">The lipid II isoglutaminyl synthase complex catalyzes the formation of alpha-D-isoglutamine in the cell wall lipid II stem peptide. The GatD subunit catalyzes the hydrolysis of glutamine to glutamate and ammonia. The resulting ammonia molecule is channeled to the active site of MurT.</text>
</comment>
<dbReference type="Gene3D" id="3.40.50.880">
    <property type="match status" value="1"/>
</dbReference>
<gene>
    <name evidence="2" type="primary">gatD</name>
    <name evidence="4" type="ORF">SAMN02745219_03430</name>
</gene>
<comment type="similarity">
    <text evidence="2">Belongs to the CobB/CobQ family. GatD subfamily.</text>
</comment>
<dbReference type="GO" id="GO:0140282">
    <property type="term" value="F:carbon-nitrogen ligase activity on lipid II"/>
    <property type="evidence" value="ECO:0007669"/>
    <property type="project" value="UniProtKB-UniRule"/>
</dbReference>
<dbReference type="EC" id="3.5.1.2" evidence="2"/>
<name>A0A1M6MGD1_9FIRM</name>
<dbReference type="SUPFAM" id="SSF52317">
    <property type="entry name" value="Class I glutamine amidotransferase-like"/>
    <property type="match status" value="1"/>
</dbReference>
<keyword evidence="5" id="KW-1185">Reference proteome</keyword>
<dbReference type="InterPro" id="IPR011698">
    <property type="entry name" value="GATase_3"/>
</dbReference>
<comment type="catalytic activity">
    <reaction evidence="2">
        <text>beta-D-GlcNAc-(1-&gt;4)-Mur2Ac(oyl-L-Ala-gamma-D-Glu-L-Lys-D-Ala-D-Ala)-di-trans,octa-cis-undecaprenyl diphosphate + L-glutamine + ATP + H2O = beta-D-GlcNAc-(1-&gt;4)-Mur2Ac(oyl-L-Ala-D-isoglutaminyl-L-Lys-D-Ala-D-Ala)-di-trans,octa-cis-undecaprenyl diphosphate + L-glutamate + ADP + phosphate + H(+)</text>
        <dbReference type="Rhea" id="RHEA:57928"/>
        <dbReference type="ChEBI" id="CHEBI:15377"/>
        <dbReference type="ChEBI" id="CHEBI:15378"/>
        <dbReference type="ChEBI" id="CHEBI:29985"/>
        <dbReference type="ChEBI" id="CHEBI:30616"/>
        <dbReference type="ChEBI" id="CHEBI:43474"/>
        <dbReference type="ChEBI" id="CHEBI:58359"/>
        <dbReference type="ChEBI" id="CHEBI:60033"/>
        <dbReference type="ChEBI" id="CHEBI:62233"/>
        <dbReference type="ChEBI" id="CHEBI:456216"/>
        <dbReference type="EC" id="6.3.5.13"/>
    </reaction>
</comment>
<feature type="domain" description="CobB/CobQ-like glutamine amidotransferase" evidence="3">
    <location>
        <begin position="9"/>
        <end position="204"/>
    </location>
</feature>
<dbReference type="GO" id="GO:0008360">
    <property type="term" value="P:regulation of cell shape"/>
    <property type="evidence" value="ECO:0007669"/>
    <property type="project" value="UniProtKB-KW"/>
</dbReference>
<dbReference type="GO" id="GO:0009252">
    <property type="term" value="P:peptidoglycan biosynthetic process"/>
    <property type="evidence" value="ECO:0007669"/>
    <property type="project" value="UniProtKB-UniRule"/>
</dbReference>
<feature type="active site" description="Nucleophile" evidence="2">
    <location>
        <position position="98"/>
    </location>
</feature>
<comment type="catalytic activity">
    <reaction evidence="2">
        <text>L-glutamine + H2O = L-glutamate + NH4(+)</text>
        <dbReference type="Rhea" id="RHEA:15889"/>
        <dbReference type="ChEBI" id="CHEBI:15377"/>
        <dbReference type="ChEBI" id="CHEBI:28938"/>
        <dbReference type="ChEBI" id="CHEBI:29985"/>
        <dbReference type="ChEBI" id="CHEBI:58359"/>
        <dbReference type="EC" id="3.5.1.2"/>
    </reaction>
</comment>
<keyword evidence="2" id="KW-0961">Cell wall biogenesis/degradation</keyword>
<dbReference type="CDD" id="cd01750">
    <property type="entry name" value="GATase1_CobQ"/>
    <property type="match status" value="1"/>
</dbReference>
<dbReference type="PANTHER" id="PTHR21343:SF9">
    <property type="entry name" value="LIPID II ISOGLUTAMINYL SYNTHASE (GLUTAMINE-HYDROLYZING) SUBUNIT GATD"/>
    <property type="match status" value="1"/>
</dbReference>
<evidence type="ECO:0000256" key="2">
    <source>
        <dbReference type="HAMAP-Rule" id="MF_02213"/>
    </source>
</evidence>
<dbReference type="PANTHER" id="PTHR21343">
    <property type="entry name" value="DETHIOBIOTIN SYNTHETASE"/>
    <property type="match status" value="1"/>
</dbReference>
<proteinExistence type="inferred from homology"/>
<keyword evidence="1 2" id="KW-0315">Glutamine amidotransferase</keyword>
<reference evidence="5" key="1">
    <citation type="submission" date="2016-11" db="EMBL/GenBank/DDBJ databases">
        <authorList>
            <person name="Varghese N."/>
            <person name="Submissions S."/>
        </authorList>
    </citation>
    <scope>NUCLEOTIDE SEQUENCE [LARGE SCALE GENOMIC DNA]</scope>
    <source>
        <strain evidence="5">DSM 16057</strain>
    </source>
</reference>
<dbReference type="InterPro" id="IPR033949">
    <property type="entry name" value="CobQ_GATase1"/>
</dbReference>
<keyword evidence="2" id="KW-0573">Peptidoglycan synthesis</keyword>
<evidence type="ECO:0000256" key="1">
    <source>
        <dbReference type="ARBA" id="ARBA00022962"/>
    </source>
</evidence>
<dbReference type="GO" id="GO:0071555">
    <property type="term" value="P:cell wall organization"/>
    <property type="evidence" value="ECO:0007669"/>
    <property type="project" value="UniProtKB-KW"/>
</dbReference>
<keyword evidence="2" id="KW-0133">Cell shape</keyword>
<sequence>MQKGKVVLKVCHLYPDLLNLYGDRGNVMAYVRRCQWRGIEVEVHRINLGDPVDFREMDFLFLGGGSDREQNLMAKDLENRRELLQAAVEDGLVVLAICGGYQLLGKYYRTLEGHVIPGLGLLDFYTEAGRERMIGNVVVELEIEGEHVRVTGFENHAGRTFLGQISPLGRVLVGYGNNGEDGTEGARYKNVFCSYLHGPLLPKNPRLTDHLISLALMRRGLPAELAPLDDRLERVAAEVMLKRLLM</sequence>
<feature type="active site" evidence="2">
    <location>
        <position position="197"/>
    </location>
</feature>
<dbReference type="InterPro" id="IPR029062">
    <property type="entry name" value="Class_I_gatase-like"/>
</dbReference>
<evidence type="ECO:0000313" key="5">
    <source>
        <dbReference type="Proteomes" id="UP000184529"/>
    </source>
</evidence>
<dbReference type="GO" id="GO:0004359">
    <property type="term" value="F:glutaminase activity"/>
    <property type="evidence" value="ECO:0007669"/>
    <property type="project" value="UniProtKB-UniRule"/>
</dbReference>
<dbReference type="GO" id="GO:0009236">
    <property type="term" value="P:cobalamin biosynthetic process"/>
    <property type="evidence" value="ECO:0007669"/>
    <property type="project" value="InterPro"/>
</dbReference>
<dbReference type="InterPro" id="IPR043702">
    <property type="entry name" value="Lipid_II_synth_GatD"/>
</dbReference>
<dbReference type="UniPathway" id="UPA00219"/>
<dbReference type="EMBL" id="FQZM01000069">
    <property type="protein sequence ID" value="SHJ82529.1"/>
    <property type="molecule type" value="Genomic_DNA"/>
</dbReference>
<dbReference type="STRING" id="1121432.SAMN02745219_03430"/>
<protein>
    <recommendedName>
        <fullName evidence="2">Lipid II isoglutaminyl synthase (glutamine-hydrolyzing) subunit GatD</fullName>
        <ecNumber evidence="2">6.3.5.13</ecNumber>
    </recommendedName>
    <alternativeName>
        <fullName evidence="2">Lipid II isoglutaminyl synthase glutaminase subunit</fullName>
        <ecNumber evidence="2">3.5.1.2</ecNumber>
    </alternativeName>
</protein>
<keyword evidence="2" id="KW-0436">Ligase</keyword>
<dbReference type="HAMAP" id="MF_02213">
    <property type="entry name" value="Lipid_II_synth_GatD"/>
    <property type="match status" value="1"/>
</dbReference>
<keyword evidence="2" id="KW-0378">Hydrolase</keyword>
<dbReference type="EC" id="6.3.5.13" evidence="2"/>
<dbReference type="Proteomes" id="UP000184529">
    <property type="component" value="Unassembled WGS sequence"/>
</dbReference>